<protein>
    <recommendedName>
        <fullName evidence="3">Bacteriocin</fullName>
    </recommendedName>
</protein>
<evidence type="ECO:0000313" key="1">
    <source>
        <dbReference type="EMBL" id="UNY97839.1"/>
    </source>
</evidence>
<organism evidence="1 2">
    <name type="scientific">Zhouia spongiae</name>
    <dbReference type="NCBI Taxonomy" id="2202721"/>
    <lineage>
        <taxon>Bacteria</taxon>
        <taxon>Pseudomonadati</taxon>
        <taxon>Bacteroidota</taxon>
        <taxon>Flavobacteriia</taxon>
        <taxon>Flavobacteriales</taxon>
        <taxon>Flavobacteriaceae</taxon>
        <taxon>Zhouia</taxon>
    </lineage>
</organism>
<name>A0ABY3YJR3_9FLAO</name>
<evidence type="ECO:0008006" key="3">
    <source>
        <dbReference type="Google" id="ProtNLM"/>
    </source>
</evidence>
<dbReference type="EMBL" id="CP094326">
    <property type="protein sequence ID" value="UNY97839.1"/>
    <property type="molecule type" value="Genomic_DNA"/>
</dbReference>
<accession>A0ABY3YJR3</accession>
<dbReference type="RefSeq" id="WP_242936250.1">
    <property type="nucleotide sequence ID" value="NZ_CP094326.1"/>
</dbReference>
<sequence length="64" mass="7112">MKKLSLDTLRLNFKYKLQPEQLKNVLGGDYNEGGFKCYSNGHPVGNAENAAGCAAFVWHVINIK</sequence>
<gene>
    <name evidence="1" type="ORF">MQE36_12165</name>
</gene>
<keyword evidence="2" id="KW-1185">Reference proteome</keyword>
<evidence type="ECO:0000313" key="2">
    <source>
        <dbReference type="Proteomes" id="UP000829476"/>
    </source>
</evidence>
<proteinExistence type="predicted"/>
<reference evidence="1 2" key="1">
    <citation type="journal article" date="2018" name="Int. J. Syst. Evol. Microbiol.">
        <title>Zhouia spongiae sp. nov., isolated from a marine sponge.</title>
        <authorList>
            <person name="Zhuang L."/>
            <person name="Lin B."/>
            <person name="Qin F."/>
            <person name="Luo L."/>
        </authorList>
    </citation>
    <scope>NUCLEOTIDE SEQUENCE [LARGE SCALE GENOMIC DNA]</scope>
    <source>
        <strain evidence="1 2">HN-Y44</strain>
    </source>
</reference>
<dbReference type="Proteomes" id="UP000829476">
    <property type="component" value="Chromosome"/>
</dbReference>